<dbReference type="Pfam" id="PF07842">
    <property type="entry name" value="GCFC"/>
    <property type="match status" value="2"/>
</dbReference>
<dbReference type="Pfam" id="PF01585">
    <property type="entry name" value="G-patch"/>
    <property type="match status" value="1"/>
</dbReference>
<protein>
    <submittedName>
        <fullName evidence="5">Tuftelin-interacting protein</fullName>
    </submittedName>
</protein>
<dbReference type="EMBL" id="LXWW01000027">
    <property type="protein sequence ID" value="OAO17528.1"/>
    <property type="molecule type" value="Genomic_DNA"/>
</dbReference>
<evidence type="ECO:0000256" key="2">
    <source>
        <dbReference type="SAM" id="Coils"/>
    </source>
</evidence>
<dbReference type="OrthoDB" id="29523at2759"/>
<accession>A0A196SKF4</accession>
<evidence type="ECO:0000256" key="1">
    <source>
        <dbReference type="ARBA" id="ARBA00010900"/>
    </source>
</evidence>
<comment type="caution">
    <text evidence="5">The sequence shown here is derived from an EMBL/GenBank/DDBJ whole genome shotgun (WGS) entry which is preliminary data.</text>
</comment>
<evidence type="ECO:0000313" key="5">
    <source>
        <dbReference type="EMBL" id="OAO17528.1"/>
    </source>
</evidence>
<dbReference type="Proteomes" id="UP000078348">
    <property type="component" value="Unassembled WGS sequence"/>
</dbReference>
<evidence type="ECO:0000313" key="6">
    <source>
        <dbReference type="Proteomes" id="UP000078348"/>
    </source>
</evidence>
<dbReference type="InterPro" id="IPR045211">
    <property type="entry name" value="TFP11/STIP/Ntr1"/>
</dbReference>
<reference evidence="5 6" key="1">
    <citation type="submission" date="2016-05" db="EMBL/GenBank/DDBJ databases">
        <title>Nuclear genome of Blastocystis sp. subtype 1 NandII.</title>
        <authorList>
            <person name="Gentekaki E."/>
            <person name="Curtis B."/>
            <person name="Stairs C."/>
            <person name="Eme L."/>
            <person name="Herman E."/>
            <person name="Klimes V."/>
            <person name="Arias M.C."/>
            <person name="Elias M."/>
            <person name="Hilliou F."/>
            <person name="Klute M."/>
            <person name="Malik S.-B."/>
            <person name="Pightling A."/>
            <person name="Rachubinski R."/>
            <person name="Salas D."/>
            <person name="Schlacht A."/>
            <person name="Suga H."/>
            <person name="Archibald J."/>
            <person name="Ball S.G."/>
            <person name="Clark G."/>
            <person name="Dacks J."/>
            <person name="Van Der Giezen M."/>
            <person name="Tsaousis A."/>
            <person name="Roger A."/>
        </authorList>
    </citation>
    <scope>NUCLEOTIDE SEQUENCE [LARGE SCALE GENOMIC DNA]</scope>
    <source>
        <strain evidence="6">ATCC 50177 / NandII</strain>
    </source>
</reference>
<dbReference type="AlphaFoldDB" id="A0A196SKF4"/>
<feature type="coiled-coil region" evidence="2">
    <location>
        <begin position="235"/>
        <end position="262"/>
    </location>
</feature>
<dbReference type="SMART" id="SM00443">
    <property type="entry name" value="G_patch"/>
    <property type="match status" value="1"/>
</dbReference>
<dbReference type="GO" id="GO:0000390">
    <property type="term" value="P:spliceosomal complex disassembly"/>
    <property type="evidence" value="ECO:0007669"/>
    <property type="project" value="InterPro"/>
</dbReference>
<dbReference type="GO" id="GO:0071008">
    <property type="term" value="C:U2-type post-mRNA release spliceosomal complex"/>
    <property type="evidence" value="ECO:0007669"/>
    <property type="project" value="TreeGrafter"/>
</dbReference>
<sequence>MSEMPLFEKKEQPEKKEEAPLPSNMGAWQRHTTGFGEKFMRKFGFEGRLGKDGQGIAQPIATKKRPEGLGLGADGFREATTLKANKEIAKQYNKNAGIQTEEEPKKKKDWWKDSGDEDESDESDDEENAVSATDSDVDNEERTKKKKDRRVFKTLEQLLQEQSRGEETDEVKPIVFTDHTGRQAQSRVWGENDLSSVNRNAVGFELVYNLESLTSLEESRLLQLGSKNRRREETKREQQEYAAKLKAQIDAHTEEIHNLEAIAQRVRGFREAAEPKDAIDVLVLLESLQIDFPVEYYRYKLQQLVPSLLQPALLQTFAHWEPLQNAHAFSELMDHVQDVLWLDAEEDEESRLFSYDWSDAPPKPRSDESHFVVVHAFTATVLPMLSRAVKESFNLFDDTHFANYKELLLTSRRLWDSTIVMEKLTKPVLQKIKAALNDWSLRAAVDHGFFFRTLLRFQTLLPGFESEIFPLFTTRITAFVASLPSLAAAREFISSVKPLYDAELQSARRSLFMLENAVLPQLARGLREFEVDPGNQEHIETFIETMRWCECVDAGVMSALLEGEFFNKWLFVLYSWMHQPSADLAEIVNWIEGWRSLLPPALLENEYVQRQFNRCWDIVNEVLDGKRVVDPRSFEKRTSYISVIQSRRIEEKEEMLRERLRQEARETSAMELRDAMAMWGEKNNVELTQLENRTADGNTLYAFGSVEFYILDNVAYVRSKTAEGAWEPKSMREMLEMNRQMEEDPLD</sequence>
<feature type="compositionally biased region" description="Basic and acidic residues" evidence="3">
    <location>
        <begin position="102"/>
        <end position="114"/>
    </location>
</feature>
<feature type="compositionally biased region" description="Basic and acidic residues" evidence="3">
    <location>
        <begin position="1"/>
        <end position="19"/>
    </location>
</feature>
<dbReference type="InterPro" id="IPR000467">
    <property type="entry name" value="G_patch_dom"/>
</dbReference>
<feature type="compositionally biased region" description="Acidic residues" evidence="3">
    <location>
        <begin position="115"/>
        <end position="128"/>
    </location>
</feature>
<dbReference type="PANTHER" id="PTHR23329">
    <property type="entry name" value="TUFTELIN-INTERACTING PROTEIN 11-RELATED"/>
    <property type="match status" value="1"/>
</dbReference>
<comment type="similarity">
    <text evidence="1">Belongs to the TFP11/STIP family.</text>
</comment>
<proteinExistence type="inferred from homology"/>
<name>A0A196SKF4_BLAHN</name>
<dbReference type="GO" id="GO:0003676">
    <property type="term" value="F:nucleic acid binding"/>
    <property type="evidence" value="ECO:0007669"/>
    <property type="project" value="InterPro"/>
</dbReference>
<keyword evidence="6" id="KW-1185">Reference proteome</keyword>
<feature type="domain" description="G-patch" evidence="4">
    <location>
        <begin position="30"/>
        <end position="74"/>
    </location>
</feature>
<feature type="region of interest" description="Disordered" evidence="3">
    <location>
        <begin position="48"/>
        <end position="73"/>
    </location>
</feature>
<feature type="region of interest" description="Disordered" evidence="3">
    <location>
        <begin position="1"/>
        <end position="29"/>
    </location>
</feature>
<evidence type="ECO:0000256" key="3">
    <source>
        <dbReference type="SAM" id="MobiDB-lite"/>
    </source>
</evidence>
<evidence type="ECO:0000259" key="4">
    <source>
        <dbReference type="SMART" id="SM00443"/>
    </source>
</evidence>
<dbReference type="PANTHER" id="PTHR23329:SF1">
    <property type="entry name" value="TUFTELIN-INTERACTING PROTEIN 11"/>
    <property type="match status" value="1"/>
</dbReference>
<organism evidence="5 6">
    <name type="scientific">Blastocystis sp. subtype 1 (strain ATCC 50177 / NandII)</name>
    <dbReference type="NCBI Taxonomy" id="478820"/>
    <lineage>
        <taxon>Eukaryota</taxon>
        <taxon>Sar</taxon>
        <taxon>Stramenopiles</taxon>
        <taxon>Bigyra</taxon>
        <taxon>Opalozoa</taxon>
        <taxon>Opalinata</taxon>
        <taxon>Blastocystidae</taxon>
        <taxon>Blastocystis</taxon>
    </lineage>
</organism>
<feature type="region of interest" description="Disordered" evidence="3">
    <location>
        <begin position="91"/>
        <end position="148"/>
    </location>
</feature>
<dbReference type="STRING" id="478820.A0A196SKF4"/>
<gene>
    <name evidence="5" type="ORF">AV274_0771</name>
</gene>
<dbReference type="InterPro" id="IPR022783">
    <property type="entry name" value="GCFC_dom"/>
</dbReference>
<keyword evidence="2" id="KW-0175">Coiled coil</keyword>